<dbReference type="EMBL" id="NMUQ01000002">
    <property type="protein sequence ID" value="OXM13909.1"/>
    <property type="molecule type" value="Genomic_DNA"/>
</dbReference>
<protein>
    <submittedName>
        <fullName evidence="1">Uncharacterized protein</fullName>
    </submittedName>
</protein>
<reference evidence="1 2" key="1">
    <citation type="submission" date="2017-07" db="EMBL/GenBank/DDBJ databases">
        <title>Paenibacillus herberti R33 genome sequencing and assembly.</title>
        <authorList>
            <person name="Su W."/>
        </authorList>
    </citation>
    <scope>NUCLEOTIDE SEQUENCE [LARGE SCALE GENOMIC DNA]</scope>
    <source>
        <strain evidence="1 2">R33</strain>
    </source>
</reference>
<proteinExistence type="predicted"/>
<dbReference type="Proteomes" id="UP000215145">
    <property type="component" value="Unassembled WGS sequence"/>
</dbReference>
<comment type="caution">
    <text evidence="1">The sequence shown here is derived from an EMBL/GenBank/DDBJ whole genome shotgun (WGS) entry which is preliminary data.</text>
</comment>
<evidence type="ECO:0000313" key="1">
    <source>
        <dbReference type="EMBL" id="OXM13909.1"/>
    </source>
</evidence>
<dbReference type="RefSeq" id="WP_176444825.1">
    <property type="nucleotide sequence ID" value="NZ_NMUQ01000002.1"/>
</dbReference>
<keyword evidence="2" id="KW-1185">Reference proteome</keyword>
<accession>A0A229NW87</accession>
<sequence>MASSLEREPVLEFGETLNQTVADHLNDSQKIYYLGASKFVFATNKEELDEMIIQKNKKLNLIKPIEKNKDINGLF</sequence>
<organism evidence="1 2">
    <name type="scientific">Paenibacillus herberti</name>
    <dbReference type="NCBI Taxonomy" id="1619309"/>
    <lineage>
        <taxon>Bacteria</taxon>
        <taxon>Bacillati</taxon>
        <taxon>Bacillota</taxon>
        <taxon>Bacilli</taxon>
        <taxon>Bacillales</taxon>
        <taxon>Paenibacillaceae</taxon>
        <taxon>Paenibacillus</taxon>
    </lineage>
</organism>
<name>A0A229NW87_9BACL</name>
<gene>
    <name evidence="1" type="ORF">CGZ75_12920</name>
</gene>
<evidence type="ECO:0000313" key="2">
    <source>
        <dbReference type="Proteomes" id="UP000215145"/>
    </source>
</evidence>
<dbReference type="AlphaFoldDB" id="A0A229NW87"/>